<geneLocation type="plasmid" evidence="1 2">
    <name>unnamed1</name>
</geneLocation>
<keyword evidence="1" id="KW-0614">Plasmid</keyword>
<name>A0ABZ1E3J7_9RHOB</name>
<gene>
    <name evidence="1" type="ORF">RPE78_13710</name>
</gene>
<reference evidence="1 2" key="1">
    <citation type="submission" date="2023-09" db="EMBL/GenBank/DDBJ databases">
        <title>Thioclava shenzhenensis sp. nov., a multidrug resistant bacteria-antagonizing species isolated from coastal seawater.</title>
        <authorList>
            <person name="Long M."/>
        </authorList>
    </citation>
    <scope>NUCLEOTIDE SEQUENCE [LARGE SCALE GENOMIC DNA]</scope>
    <source>
        <strain evidence="1 2">FTW29</strain>
        <plasmid evidence="1 2">unnamed1</plasmid>
    </source>
</reference>
<accession>A0ABZ1E3J7</accession>
<dbReference type="Proteomes" id="UP001623290">
    <property type="component" value="Plasmid unnamed1"/>
</dbReference>
<evidence type="ECO:0000313" key="1">
    <source>
        <dbReference type="EMBL" id="WRY35308.1"/>
    </source>
</evidence>
<sequence>MALRTHIDRVSSQIIENFEAIEHRFLSAKLKDKKLMNVLLERLIASGSLCATFPAGTLFETQDERDCLYGLYDDIRHILCLRSRARTEPQSVTFKFRPVGVDIVIILDPQASDFVDGMTFVLRAAVDDFEDLTHVVHCDKGMTPRLFFDEA</sequence>
<keyword evidence="2" id="KW-1185">Reference proteome</keyword>
<protein>
    <submittedName>
        <fullName evidence="1">Uncharacterized protein</fullName>
    </submittedName>
</protein>
<proteinExistence type="predicted"/>
<dbReference type="EMBL" id="CP135444">
    <property type="protein sequence ID" value="WRY35308.1"/>
    <property type="molecule type" value="Genomic_DNA"/>
</dbReference>
<evidence type="ECO:0000313" key="2">
    <source>
        <dbReference type="Proteomes" id="UP001623290"/>
    </source>
</evidence>
<dbReference type="RefSeq" id="WP_330647081.1">
    <property type="nucleotide sequence ID" value="NZ_CP135444.1"/>
</dbReference>
<organism evidence="1 2">
    <name type="scientific">Thioclava litoralis</name>
    <dbReference type="NCBI Taxonomy" id="3076557"/>
    <lineage>
        <taxon>Bacteria</taxon>
        <taxon>Pseudomonadati</taxon>
        <taxon>Pseudomonadota</taxon>
        <taxon>Alphaproteobacteria</taxon>
        <taxon>Rhodobacterales</taxon>
        <taxon>Paracoccaceae</taxon>
        <taxon>Thioclava</taxon>
    </lineage>
</organism>